<dbReference type="EMBL" id="WVUK01000059">
    <property type="protein sequence ID" value="KAF7491555.1"/>
    <property type="molecule type" value="Genomic_DNA"/>
</dbReference>
<dbReference type="CDD" id="cd06257">
    <property type="entry name" value="DnaJ"/>
    <property type="match status" value="1"/>
</dbReference>
<evidence type="ECO:0000256" key="14">
    <source>
        <dbReference type="SAM" id="MobiDB-lite"/>
    </source>
</evidence>
<dbReference type="EnsemblMetazoa" id="SSS_1866s_mrna">
    <property type="protein sequence ID" value="KAF7491555.1"/>
    <property type="gene ID" value="SSS_1866"/>
</dbReference>
<dbReference type="CDD" id="cd10747">
    <property type="entry name" value="DnaJ_C"/>
    <property type="match status" value="1"/>
</dbReference>
<dbReference type="InterPro" id="IPR018253">
    <property type="entry name" value="DnaJ_domain_CS"/>
</dbReference>
<evidence type="ECO:0000259" key="15">
    <source>
        <dbReference type="PROSITE" id="PS50076"/>
    </source>
</evidence>
<dbReference type="PROSITE" id="PS50076">
    <property type="entry name" value="DNAJ_2"/>
    <property type="match status" value="1"/>
</dbReference>
<evidence type="ECO:0000256" key="9">
    <source>
        <dbReference type="ARBA" id="ARBA00071910"/>
    </source>
</evidence>
<keyword evidence="6" id="KW-0966">Cell projection</keyword>
<evidence type="ECO:0000313" key="16">
    <source>
        <dbReference type="EMBL" id="KAF7491555.1"/>
    </source>
</evidence>
<dbReference type="GO" id="GO:0030030">
    <property type="term" value="P:cell projection organization"/>
    <property type="evidence" value="ECO:0007669"/>
    <property type="project" value="UniProtKB-KW"/>
</dbReference>
<evidence type="ECO:0000256" key="6">
    <source>
        <dbReference type="ARBA" id="ARBA00023273"/>
    </source>
</evidence>
<dbReference type="SMART" id="SM00271">
    <property type="entry name" value="DnaJ"/>
    <property type="match status" value="1"/>
</dbReference>
<dbReference type="PANTHER" id="PTHR24078">
    <property type="entry name" value="DNAJ HOMOLOG SUBFAMILY C MEMBER"/>
    <property type="match status" value="1"/>
</dbReference>
<dbReference type="SUPFAM" id="SSF46565">
    <property type="entry name" value="Chaperone J-domain"/>
    <property type="match status" value="1"/>
</dbReference>
<dbReference type="GO" id="GO:0005829">
    <property type="term" value="C:cytosol"/>
    <property type="evidence" value="ECO:0007669"/>
    <property type="project" value="TreeGrafter"/>
</dbReference>
<dbReference type="Gene3D" id="2.60.260.20">
    <property type="entry name" value="Urease metallochaperone UreE, N-terminal domain"/>
    <property type="match status" value="2"/>
</dbReference>
<gene>
    <name evidence="16" type="ORF">SSS_1866</name>
</gene>
<sequence length="357" mass="40526">MGKDYYEILSINRNASEDEIKKAYRKLALKYHPDKNKSPEAEEKFKLIAEAYEVLSDKKKREIYDREGEEGLKNGSRGFSSGSNFSYSFHVDPRATFAEFFGTDNPFDIFFNFGRLGNSHSIHRTFLGSGFPFFNGFDEIDDPFFSFGPDRGGSAFRSQSFTHGSPSSERKTRKQDPPIEHELFLSLEEILSGCVKKMKISRKILQPDGKTFKKEDKVLTINVMPGWKAGTKVTFQREGDHNNSSSIPADIVFIIRDKPHQHFKRDGANIIHTAKVLLRDALCGCKVKIPTLTGGTIAIQMKDVIKPNTQKRIAGEGLPFQKDTSKRGDLIVNFEIKFPDYLNESTRQILYDCLPAK</sequence>
<evidence type="ECO:0000256" key="5">
    <source>
        <dbReference type="ARBA" id="ARBA00023186"/>
    </source>
</evidence>
<reference evidence="16" key="2">
    <citation type="submission" date="2020-01" db="EMBL/GenBank/DDBJ databases">
        <authorList>
            <person name="Korhonen P.K.K."/>
            <person name="Guangxu M.G."/>
            <person name="Wang T.W."/>
            <person name="Stroehlein A.J.S."/>
            <person name="Young N.D."/>
            <person name="Ang C.-S.A."/>
            <person name="Fernando D.W.F."/>
            <person name="Lu H.L."/>
            <person name="Taylor S.T."/>
            <person name="Ehtesham M.E.M."/>
            <person name="Najaraj S.H.N."/>
            <person name="Harsha G.H.G."/>
            <person name="Madugundu A.M."/>
            <person name="Renuse S.R."/>
            <person name="Holt D.H."/>
            <person name="Pandey A.P."/>
            <person name="Papenfuss A.P."/>
            <person name="Gasser R.B.G."/>
            <person name="Fischer K.F."/>
        </authorList>
    </citation>
    <scope>NUCLEOTIDE SEQUENCE</scope>
    <source>
        <strain evidence="16">SSS_KF_BRIS2020</strain>
    </source>
</reference>
<feature type="compositionally biased region" description="Polar residues" evidence="14">
    <location>
        <begin position="156"/>
        <end position="167"/>
    </location>
</feature>
<feature type="region of interest" description="Disordered" evidence="14">
    <location>
        <begin position="156"/>
        <end position="175"/>
    </location>
</feature>
<dbReference type="GO" id="GO:0006457">
    <property type="term" value="P:protein folding"/>
    <property type="evidence" value="ECO:0007669"/>
    <property type="project" value="InterPro"/>
</dbReference>
<dbReference type="PANTHER" id="PTHR24078:SF553">
    <property type="entry name" value="DNAJ HOMOLOG SUBFAMILY B MEMBER 5"/>
    <property type="match status" value="1"/>
</dbReference>
<dbReference type="GO" id="GO:0051087">
    <property type="term" value="F:protein-folding chaperone binding"/>
    <property type="evidence" value="ECO:0007669"/>
    <property type="project" value="TreeGrafter"/>
</dbReference>
<keyword evidence="3" id="KW-0282">Flagellum</keyword>
<protein>
    <recommendedName>
        <fullName evidence="9">DnaJ homolog subfamily B member 13</fullName>
    </recommendedName>
    <alternativeName>
        <fullName evidence="12">Testis and spermatogenesis cell-related protein 6</fullName>
    </alternativeName>
    <alternativeName>
        <fullName evidence="13">Testis spermatocyte apoptosis-related gene 6 protein</fullName>
    </alternativeName>
    <alternativeName>
        <fullName evidence="10">Testis spermatogenesis apoptosis-related gene 3 protein</fullName>
    </alternativeName>
    <alternativeName>
        <fullName evidence="11">Testis spermatogenesis apoptosis-related gene 6 protein</fullName>
    </alternativeName>
</protein>
<comment type="subcellular location">
    <subcellularLocation>
        <location evidence="1">Cell projection</location>
        <location evidence="1">Cilium</location>
        <location evidence="1">Flagellum</location>
    </subcellularLocation>
</comment>
<feature type="domain" description="J" evidence="15">
    <location>
        <begin position="4"/>
        <end position="68"/>
    </location>
</feature>
<dbReference type="SUPFAM" id="SSF49493">
    <property type="entry name" value="HSP40/DnaJ peptide-binding domain"/>
    <property type="match status" value="2"/>
</dbReference>
<evidence type="ECO:0000256" key="7">
    <source>
        <dbReference type="ARBA" id="ARBA00056649"/>
    </source>
</evidence>
<dbReference type="FunFam" id="2.60.260.20:FF:000006">
    <property type="entry name" value="DnaJ subfamily B member 13"/>
    <property type="match status" value="1"/>
</dbReference>
<evidence type="ECO:0000256" key="2">
    <source>
        <dbReference type="ARBA" id="ARBA00022794"/>
    </source>
</evidence>
<dbReference type="AlphaFoldDB" id="A0A834R866"/>
<evidence type="ECO:0000256" key="12">
    <source>
        <dbReference type="ARBA" id="ARBA00080190"/>
    </source>
</evidence>
<dbReference type="GO" id="GO:0007017">
    <property type="term" value="P:microtubule-based process"/>
    <property type="evidence" value="ECO:0007669"/>
    <property type="project" value="UniProtKB-ARBA"/>
</dbReference>
<evidence type="ECO:0000256" key="13">
    <source>
        <dbReference type="ARBA" id="ARBA00081125"/>
    </source>
</evidence>
<dbReference type="PRINTS" id="PR00625">
    <property type="entry name" value="JDOMAIN"/>
</dbReference>
<evidence type="ECO:0000256" key="3">
    <source>
        <dbReference type="ARBA" id="ARBA00022846"/>
    </source>
</evidence>
<dbReference type="InterPro" id="IPR002939">
    <property type="entry name" value="DnaJ_C"/>
</dbReference>
<evidence type="ECO:0000256" key="11">
    <source>
        <dbReference type="ARBA" id="ARBA00078669"/>
    </source>
</evidence>
<evidence type="ECO:0000256" key="8">
    <source>
        <dbReference type="ARBA" id="ARBA00064985"/>
    </source>
</evidence>
<dbReference type="OMA" id="NIYESFF"/>
<dbReference type="Pfam" id="PF00226">
    <property type="entry name" value="DnaJ"/>
    <property type="match status" value="1"/>
</dbReference>
<keyword evidence="4" id="KW-0969">Cilium</keyword>
<proteinExistence type="predicted"/>
<evidence type="ECO:0000256" key="4">
    <source>
        <dbReference type="ARBA" id="ARBA00023069"/>
    </source>
</evidence>
<keyword evidence="18" id="KW-1185">Reference proteome</keyword>
<dbReference type="Gene3D" id="1.10.287.110">
    <property type="entry name" value="DnaJ domain"/>
    <property type="match status" value="1"/>
</dbReference>
<dbReference type="FunFam" id="2.60.260.20:FF:000002">
    <property type="entry name" value="Dnaj homolog subfamily b member"/>
    <property type="match status" value="1"/>
</dbReference>
<comment type="function">
    <text evidence="7">Functions as part of axonemal radial spoke complexes that play an important part in the motility of sperm and cilia.</text>
</comment>
<name>A0A834R866_SARSC</name>
<organism evidence="16">
    <name type="scientific">Sarcoptes scabiei</name>
    <name type="common">Itch mite</name>
    <name type="synonym">Acarus scabiei</name>
    <dbReference type="NCBI Taxonomy" id="52283"/>
    <lineage>
        <taxon>Eukaryota</taxon>
        <taxon>Metazoa</taxon>
        <taxon>Ecdysozoa</taxon>
        <taxon>Arthropoda</taxon>
        <taxon>Chelicerata</taxon>
        <taxon>Arachnida</taxon>
        <taxon>Acari</taxon>
        <taxon>Acariformes</taxon>
        <taxon>Sarcoptiformes</taxon>
        <taxon>Astigmata</taxon>
        <taxon>Psoroptidia</taxon>
        <taxon>Sarcoptoidea</taxon>
        <taxon>Sarcoptidae</taxon>
        <taxon>Sarcoptinae</taxon>
        <taxon>Sarcoptes</taxon>
    </lineage>
</organism>
<dbReference type="GO" id="GO:0036126">
    <property type="term" value="C:sperm flagellum"/>
    <property type="evidence" value="ECO:0007669"/>
    <property type="project" value="UniProtKB-ARBA"/>
</dbReference>
<keyword evidence="2" id="KW-0970">Cilium biogenesis/degradation</keyword>
<dbReference type="Proteomes" id="UP000070412">
    <property type="component" value="Unassembled WGS sequence"/>
</dbReference>
<evidence type="ECO:0000256" key="10">
    <source>
        <dbReference type="ARBA" id="ARBA00075378"/>
    </source>
</evidence>
<comment type="subunit">
    <text evidence="8">Homodimer. Component of the axonemal radial spoke complex 1 (RS1), at least composed of spoke head proteins RSPH1, RSPH3, RSPH9 and the cilia-specific component RSPH4A or sperm-specific component RSPH6A, spoke stalk proteins RSPH14, DNAJB13, DYDC1, ROPN1L and NME5, and the anchor protein IQUB. Interacts with SUN5. Interacts with IQUB.</text>
</comment>
<dbReference type="FunFam" id="1.10.287.110:FF:000033">
    <property type="entry name" value="dnaJ homolog subfamily B member 13"/>
    <property type="match status" value="1"/>
</dbReference>
<dbReference type="InterPro" id="IPR051339">
    <property type="entry name" value="DnaJ_subfamily_B"/>
</dbReference>
<reference evidence="17" key="3">
    <citation type="submission" date="2022-06" db="UniProtKB">
        <authorList>
            <consortium name="EnsemblMetazoa"/>
        </authorList>
    </citation>
    <scope>IDENTIFICATION</scope>
</reference>
<evidence type="ECO:0000256" key="1">
    <source>
        <dbReference type="ARBA" id="ARBA00004230"/>
    </source>
</evidence>
<dbReference type="InterPro" id="IPR008971">
    <property type="entry name" value="HSP40/DnaJ_pept-bd"/>
</dbReference>
<dbReference type="InterPro" id="IPR001623">
    <property type="entry name" value="DnaJ_domain"/>
</dbReference>
<dbReference type="OrthoDB" id="550424at2759"/>
<dbReference type="PROSITE" id="PS00636">
    <property type="entry name" value="DNAJ_1"/>
    <property type="match status" value="1"/>
</dbReference>
<dbReference type="Pfam" id="PF01556">
    <property type="entry name" value="DnaJ_C"/>
    <property type="match status" value="1"/>
</dbReference>
<dbReference type="GO" id="GO:0051082">
    <property type="term" value="F:unfolded protein binding"/>
    <property type="evidence" value="ECO:0007669"/>
    <property type="project" value="InterPro"/>
</dbReference>
<evidence type="ECO:0000313" key="18">
    <source>
        <dbReference type="Proteomes" id="UP000070412"/>
    </source>
</evidence>
<evidence type="ECO:0000313" key="17">
    <source>
        <dbReference type="EnsemblMetazoa" id="KAF7491555.1"/>
    </source>
</evidence>
<reference evidence="18" key="1">
    <citation type="journal article" date="2020" name="PLoS Negl. Trop. Dis.">
        <title>High-quality nuclear genome for Sarcoptes scabiei-A critical resource for a neglected parasite.</title>
        <authorList>
            <person name="Korhonen P.K."/>
            <person name="Gasser R.B."/>
            <person name="Ma G."/>
            <person name="Wang T."/>
            <person name="Stroehlein A.J."/>
            <person name="Young N.D."/>
            <person name="Ang C.S."/>
            <person name="Fernando D.D."/>
            <person name="Lu H.C."/>
            <person name="Taylor S."/>
            <person name="Reynolds S.L."/>
            <person name="Mofiz E."/>
            <person name="Najaraj S.H."/>
            <person name="Gowda H."/>
            <person name="Madugundu A."/>
            <person name="Renuse S."/>
            <person name="Holt D."/>
            <person name="Pandey A."/>
            <person name="Papenfuss A.T."/>
            <person name="Fischer K."/>
        </authorList>
    </citation>
    <scope>NUCLEOTIDE SEQUENCE [LARGE SCALE GENOMIC DNA]</scope>
</reference>
<keyword evidence="5" id="KW-0143">Chaperone</keyword>
<accession>A0A834R866</accession>
<dbReference type="InterPro" id="IPR036869">
    <property type="entry name" value="J_dom_sf"/>
</dbReference>